<evidence type="ECO:0008006" key="3">
    <source>
        <dbReference type="Google" id="ProtNLM"/>
    </source>
</evidence>
<gene>
    <name evidence="1" type="ordered locus">MCP_1998</name>
</gene>
<reference evidence="1 2" key="1">
    <citation type="journal article" date="2007" name="Appl. Environ. Microbiol.">
        <title>Isolation of key methanogens for global methane emission from rice paddy fields: a novel isolate affiliated with the clone cluster rice cluster I.</title>
        <authorList>
            <person name="Sakai S."/>
            <person name="Imachi H."/>
            <person name="Sekiguchi Y."/>
            <person name="Ohashi A."/>
            <person name="Harada H."/>
            <person name="Kamagata Y."/>
        </authorList>
    </citation>
    <scope>NUCLEOTIDE SEQUENCE [LARGE SCALE GENOMIC DNA]</scope>
    <source>
        <strain evidence="2">DSM 17711 / JCM 13418 / NBRC 101707 / SANAE</strain>
    </source>
</reference>
<dbReference type="Proteomes" id="UP000001882">
    <property type="component" value="Chromosome"/>
</dbReference>
<dbReference type="EMBL" id="AP011532">
    <property type="protein sequence ID" value="BAI62070.1"/>
    <property type="molecule type" value="Genomic_DNA"/>
</dbReference>
<dbReference type="STRING" id="304371.MCP_1998"/>
<name>D1Z048_METPS</name>
<dbReference type="KEGG" id="mpd:MCP_1998"/>
<dbReference type="GeneID" id="8681856"/>
<keyword evidence="2" id="KW-1185">Reference proteome</keyword>
<dbReference type="OrthoDB" id="144466at2157"/>
<accession>D1Z048</accession>
<sequence length="71" mass="7581">MKCHVHTDSDAVGKCSICGEMICKDCRLDFDGKAVCKSCAIPLSKVFASICSGSAGALESRVKIIDNKEQK</sequence>
<protein>
    <recommendedName>
        <fullName evidence="3">B box-type domain-containing protein</fullName>
    </recommendedName>
</protein>
<proteinExistence type="predicted"/>
<dbReference type="AlphaFoldDB" id="D1Z048"/>
<dbReference type="InParanoid" id="D1Z048"/>
<reference evidence="2" key="3">
    <citation type="journal article" date="2011" name="PLoS ONE">
        <title>Genome sequence of a mesophilic hydrogenotrophic methanogen Methanocella paludicola, the first cultivated representative of the order Methanocellales.</title>
        <authorList>
            <person name="Sakai S."/>
            <person name="Takaki Y."/>
            <person name="Shimamura S."/>
            <person name="Sekine M."/>
            <person name="Tajima T."/>
            <person name="Kosugi H."/>
            <person name="Ichikawa N."/>
            <person name="Tasumi E."/>
            <person name="Hiraki A.T."/>
            <person name="Shimizu A."/>
            <person name="Kato Y."/>
            <person name="Nishiko R."/>
            <person name="Mori K."/>
            <person name="Fujita N."/>
            <person name="Imachi H."/>
            <person name="Takai K."/>
        </authorList>
    </citation>
    <scope>NUCLEOTIDE SEQUENCE [LARGE SCALE GENOMIC DNA]</scope>
    <source>
        <strain evidence="2">DSM 17711 / JCM 13418 / NBRC 101707 / SANAE</strain>
    </source>
</reference>
<evidence type="ECO:0000313" key="1">
    <source>
        <dbReference type="EMBL" id="BAI62070.1"/>
    </source>
</evidence>
<organism evidence="1 2">
    <name type="scientific">Methanocella paludicola (strain DSM 17711 / JCM 13418 / NBRC 101707 / SANAE)</name>
    <dbReference type="NCBI Taxonomy" id="304371"/>
    <lineage>
        <taxon>Archaea</taxon>
        <taxon>Methanobacteriati</taxon>
        <taxon>Methanobacteriota</taxon>
        <taxon>Stenosarchaea group</taxon>
        <taxon>Methanomicrobia</taxon>
        <taxon>Methanocellales</taxon>
        <taxon>Methanocellaceae</taxon>
        <taxon>Methanocella</taxon>
    </lineage>
</organism>
<reference evidence="1 2" key="2">
    <citation type="journal article" date="2008" name="Int. J. Syst. Evol. Microbiol.">
        <title>Methanocella paludicola gen. nov., sp. nov., a methane-producing archaeon, the first isolate of the lineage 'Rice Cluster I', and proposal of the new archaeal order Methanocellales ord. nov.</title>
        <authorList>
            <person name="Sakai S."/>
            <person name="Imachi H."/>
            <person name="Hanada S."/>
            <person name="Ohashi A."/>
            <person name="Harada H."/>
            <person name="Kamagata Y."/>
        </authorList>
    </citation>
    <scope>NUCLEOTIDE SEQUENCE [LARGE SCALE GENOMIC DNA]</scope>
    <source>
        <strain evidence="2">DSM 17711 / JCM 13418 / NBRC 101707 / SANAE</strain>
    </source>
</reference>
<dbReference type="eggNOG" id="arCOG12756">
    <property type="taxonomic scope" value="Archaea"/>
</dbReference>
<dbReference type="RefSeq" id="WP_012900744.1">
    <property type="nucleotide sequence ID" value="NC_013665.1"/>
</dbReference>
<evidence type="ECO:0000313" key="2">
    <source>
        <dbReference type="Proteomes" id="UP000001882"/>
    </source>
</evidence>